<accession>A0ABD3X0X1</accession>
<comment type="caution">
    <text evidence="2">The sequence shown here is derived from an EMBL/GenBank/DDBJ whole genome shotgun (WGS) entry which is preliminary data.</text>
</comment>
<dbReference type="Proteomes" id="UP001634394">
    <property type="component" value="Unassembled WGS sequence"/>
</dbReference>
<protein>
    <submittedName>
        <fullName evidence="2">Uncharacterized protein</fullName>
    </submittedName>
</protein>
<keyword evidence="1" id="KW-1133">Transmembrane helix</keyword>
<reference evidence="2 3" key="1">
    <citation type="submission" date="2024-11" db="EMBL/GenBank/DDBJ databases">
        <title>Chromosome-level genome assembly of the freshwater bivalve Anodonta woodiana.</title>
        <authorList>
            <person name="Chen X."/>
        </authorList>
    </citation>
    <scope>NUCLEOTIDE SEQUENCE [LARGE SCALE GENOMIC DNA]</scope>
    <source>
        <strain evidence="2">MN2024</strain>
        <tissue evidence="2">Gills</tissue>
    </source>
</reference>
<feature type="non-terminal residue" evidence="2">
    <location>
        <position position="1"/>
    </location>
</feature>
<evidence type="ECO:0000313" key="3">
    <source>
        <dbReference type="Proteomes" id="UP001634394"/>
    </source>
</evidence>
<keyword evidence="3" id="KW-1185">Reference proteome</keyword>
<keyword evidence="1" id="KW-0812">Transmembrane</keyword>
<dbReference type="AlphaFoldDB" id="A0ABD3X0X1"/>
<organism evidence="2 3">
    <name type="scientific">Sinanodonta woodiana</name>
    <name type="common">Chinese pond mussel</name>
    <name type="synonym">Anodonta woodiana</name>
    <dbReference type="NCBI Taxonomy" id="1069815"/>
    <lineage>
        <taxon>Eukaryota</taxon>
        <taxon>Metazoa</taxon>
        <taxon>Spiralia</taxon>
        <taxon>Lophotrochozoa</taxon>
        <taxon>Mollusca</taxon>
        <taxon>Bivalvia</taxon>
        <taxon>Autobranchia</taxon>
        <taxon>Heteroconchia</taxon>
        <taxon>Palaeoheterodonta</taxon>
        <taxon>Unionida</taxon>
        <taxon>Unionoidea</taxon>
        <taxon>Unionidae</taxon>
        <taxon>Unioninae</taxon>
        <taxon>Sinanodonta</taxon>
    </lineage>
</organism>
<evidence type="ECO:0000313" key="2">
    <source>
        <dbReference type="EMBL" id="KAL3879375.1"/>
    </source>
</evidence>
<evidence type="ECO:0000256" key="1">
    <source>
        <dbReference type="SAM" id="Phobius"/>
    </source>
</evidence>
<name>A0ABD3X0X1_SINWO</name>
<feature type="transmembrane region" description="Helical" evidence="1">
    <location>
        <begin position="6"/>
        <end position="28"/>
    </location>
</feature>
<sequence>AIDVPIYVVIPVTIVTLLMVVGCVKWIYHKRISTLEKDQSHPLEECDRELYITPIGDDIHQPIPLMNDGNAFDFQTAQSNSRMLILHTNQNMNMDGYEIVDDSIYDAPQRVCNSDGIAYELTETIGKPGHTNCAYLTALGPL</sequence>
<gene>
    <name evidence="2" type="ORF">ACJMK2_031673</name>
</gene>
<proteinExistence type="predicted"/>
<keyword evidence="1" id="KW-0472">Membrane</keyword>
<dbReference type="EMBL" id="JBJQND010000004">
    <property type="protein sequence ID" value="KAL3879375.1"/>
    <property type="molecule type" value="Genomic_DNA"/>
</dbReference>